<gene>
    <name evidence="4" type="ORF">GCK32_005585</name>
</gene>
<evidence type="ECO:0000313" key="5">
    <source>
        <dbReference type="Proteomes" id="UP001331761"/>
    </source>
</evidence>
<feature type="domain" description="BTB" evidence="3">
    <location>
        <begin position="59"/>
        <end position="126"/>
    </location>
</feature>
<dbReference type="PANTHER" id="PTHR24412">
    <property type="entry name" value="KELCH PROTEIN"/>
    <property type="match status" value="1"/>
</dbReference>
<dbReference type="SMART" id="SM00225">
    <property type="entry name" value="BTB"/>
    <property type="match status" value="1"/>
</dbReference>
<evidence type="ECO:0000256" key="1">
    <source>
        <dbReference type="ARBA" id="ARBA00022441"/>
    </source>
</evidence>
<dbReference type="Gene3D" id="1.25.40.420">
    <property type="match status" value="1"/>
</dbReference>
<dbReference type="FunFam" id="3.30.710.10:FF:000001">
    <property type="entry name" value="Kelch-like family member 20"/>
    <property type="match status" value="1"/>
</dbReference>
<organism evidence="4 5">
    <name type="scientific">Trichostrongylus colubriformis</name>
    <name type="common">Black scour worm</name>
    <dbReference type="NCBI Taxonomy" id="6319"/>
    <lineage>
        <taxon>Eukaryota</taxon>
        <taxon>Metazoa</taxon>
        <taxon>Ecdysozoa</taxon>
        <taxon>Nematoda</taxon>
        <taxon>Chromadorea</taxon>
        <taxon>Rhabditida</taxon>
        <taxon>Rhabditina</taxon>
        <taxon>Rhabditomorpha</taxon>
        <taxon>Strongyloidea</taxon>
        <taxon>Trichostrongylidae</taxon>
        <taxon>Trichostrongylus</taxon>
    </lineage>
</organism>
<dbReference type="PROSITE" id="PS50097">
    <property type="entry name" value="BTB"/>
    <property type="match status" value="1"/>
</dbReference>
<dbReference type="AlphaFoldDB" id="A0AAN8G1W6"/>
<keyword evidence="1" id="KW-0880">Kelch repeat</keyword>
<evidence type="ECO:0000259" key="3">
    <source>
        <dbReference type="PROSITE" id="PS50097"/>
    </source>
</evidence>
<dbReference type="Pfam" id="PF00651">
    <property type="entry name" value="BTB"/>
    <property type="match status" value="1"/>
</dbReference>
<dbReference type="Gene3D" id="3.30.710.10">
    <property type="entry name" value="Potassium Channel Kv1.1, Chain A"/>
    <property type="match status" value="1"/>
</dbReference>
<reference evidence="4 5" key="1">
    <citation type="submission" date="2019-10" db="EMBL/GenBank/DDBJ databases">
        <title>Assembly and Annotation for the nematode Trichostrongylus colubriformis.</title>
        <authorList>
            <person name="Martin J."/>
        </authorList>
    </citation>
    <scope>NUCLEOTIDE SEQUENCE [LARGE SCALE GENOMIC DNA]</scope>
    <source>
        <strain evidence="4">G859</strain>
        <tissue evidence="4">Whole worm</tissue>
    </source>
</reference>
<dbReference type="InterPro" id="IPR011705">
    <property type="entry name" value="BACK"/>
</dbReference>
<evidence type="ECO:0000256" key="2">
    <source>
        <dbReference type="ARBA" id="ARBA00022737"/>
    </source>
</evidence>
<dbReference type="InterPro" id="IPR011333">
    <property type="entry name" value="SKP1/BTB/POZ_sf"/>
</dbReference>
<protein>
    <submittedName>
        <fullName evidence="4">Kelch like family member 20</fullName>
    </submittedName>
</protein>
<dbReference type="Pfam" id="PF07707">
    <property type="entry name" value="BACK"/>
    <property type="match status" value="1"/>
</dbReference>
<evidence type="ECO:0000313" key="4">
    <source>
        <dbReference type="EMBL" id="KAK5981655.1"/>
    </source>
</evidence>
<dbReference type="Proteomes" id="UP001331761">
    <property type="component" value="Unassembled WGS sequence"/>
</dbReference>
<dbReference type="PANTHER" id="PTHR24412:SF451">
    <property type="entry name" value="KELCH-LIKE PROTEIN 20"/>
    <property type="match status" value="1"/>
</dbReference>
<name>A0AAN8G1W6_TRICO</name>
<dbReference type="InterPro" id="IPR000210">
    <property type="entry name" value="BTB/POZ_dom"/>
</dbReference>
<dbReference type="EMBL" id="WIXE01006049">
    <property type="protein sequence ID" value="KAK5981655.1"/>
    <property type="molecule type" value="Genomic_DNA"/>
</dbReference>
<keyword evidence="2" id="KW-0677">Repeat</keyword>
<comment type="caution">
    <text evidence="4">The sequence shown here is derived from an EMBL/GenBank/DDBJ whole genome shotgun (WGS) entry which is preliminary data.</text>
</comment>
<accession>A0AAN8G1W6</accession>
<feature type="non-terminal residue" evidence="4">
    <location>
        <position position="207"/>
    </location>
</feature>
<dbReference type="SUPFAM" id="SSF54695">
    <property type="entry name" value="POZ domain"/>
    <property type="match status" value="1"/>
</dbReference>
<sequence>MSSGDAGTSDVLSAFIARRKGQNEENVEGAEHFNEFESSSHNRLLLSQLSEFRDESQLCDVTLVAQGTRINAHRLVLAAASSYFKAMFTNDMAESRLHDIEMVDMDGSTLDSLVSFCYTGKIKINDVNVVSILPAACLLQLHEVQGMCCDFLKKKLTSSNCLGIRAFADTYSCRELRCCADKYILHNFQDVFGNEDFNLLPVCQLLK</sequence>
<proteinExistence type="predicted"/>
<keyword evidence="5" id="KW-1185">Reference proteome</keyword>